<evidence type="ECO:0000313" key="3">
    <source>
        <dbReference type="EMBL" id="NYH54564.1"/>
    </source>
</evidence>
<dbReference type="Gene3D" id="3.30.565.10">
    <property type="entry name" value="Histidine kinase-like ATPase, C-terminal domain"/>
    <property type="match status" value="1"/>
</dbReference>
<reference evidence="3 4" key="1">
    <citation type="submission" date="2020-07" db="EMBL/GenBank/DDBJ databases">
        <title>Sequencing the genomes of 1000 actinobacteria strains.</title>
        <authorList>
            <person name="Klenk H.-P."/>
        </authorList>
    </citation>
    <scope>NUCLEOTIDE SEQUENCE [LARGE SCALE GENOMIC DNA]</scope>
    <source>
        <strain evidence="3 4">DSM 45278</strain>
    </source>
</reference>
<keyword evidence="1" id="KW-0723">Serine/threonine-protein kinase</keyword>
<gene>
    <name evidence="3" type="ORF">HNR06_004153</name>
</gene>
<dbReference type="AlphaFoldDB" id="A0A7Y9XEV0"/>
<evidence type="ECO:0000313" key="4">
    <source>
        <dbReference type="Proteomes" id="UP000584931"/>
    </source>
</evidence>
<dbReference type="InterPro" id="IPR003594">
    <property type="entry name" value="HATPase_dom"/>
</dbReference>
<dbReference type="SUPFAM" id="SSF55874">
    <property type="entry name" value="ATPase domain of HSP90 chaperone/DNA topoisomerase II/histidine kinase"/>
    <property type="match status" value="1"/>
</dbReference>
<accession>A0A7Y9XEV0</accession>
<name>A0A7Y9XEV0_9ACTN</name>
<dbReference type="CDD" id="cd16936">
    <property type="entry name" value="HATPase_RsbW-like"/>
    <property type="match status" value="1"/>
</dbReference>
<evidence type="ECO:0000259" key="2">
    <source>
        <dbReference type="Pfam" id="PF13581"/>
    </source>
</evidence>
<dbReference type="RefSeq" id="WP_179810992.1">
    <property type="nucleotide sequence ID" value="NZ_JACCHL010000001.1"/>
</dbReference>
<dbReference type="PANTHER" id="PTHR35526">
    <property type="entry name" value="ANTI-SIGMA-F FACTOR RSBW-RELATED"/>
    <property type="match status" value="1"/>
</dbReference>
<dbReference type="Pfam" id="PF13581">
    <property type="entry name" value="HATPase_c_2"/>
    <property type="match status" value="1"/>
</dbReference>
<organism evidence="3 4">
    <name type="scientific">Nocardiopsis sinuspersici</name>
    <dbReference type="NCBI Taxonomy" id="501010"/>
    <lineage>
        <taxon>Bacteria</taxon>
        <taxon>Bacillati</taxon>
        <taxon>Actinomycetota</taxon>
        <taxon>Actinomycetes</taxon>
        <taxon>Streptosporangiales</taxon>
        <taxon>Nocardiopsidaceae</taxon>
        <taxon>Nocardiopsis</taxon>
    </lineage>
</organism>
<protein>
    <submittedName>
        <fullName evidence="3">Anti-sigma regulatory factor (Ser/Thr protein kinase)</fullName>
    </submittedName>
</protein>
<feature type="domain" description="Histidine kinase/HSP90-like ATPase" evidence="2">
    <location>
        <begin position="29"/>
        <end position="140"/>
    </location>
</feature>
<dbReference type="GO" id="GO:0004674">
    <property type="term" value="F:protein serine/threonine kinase activity"/>
    <property type="evidence" value="ECO:0007669"/>
    <property type="project" value="UniProtKB-KW"/>
</dbReference>
<dbReference type="Proteomes" id="UP000584931">
    <property type="component" value="Unassembled WGS sequence"/>
</dbReference>
<evidence type="ECO:0000256" key="1">
    <source>
        <dbReference type="ARBA" id="ARBA00022527"/>
    </source>
</evidence>
<sequence length="177" mass="19227">MVIVPQTSVATTHPERRWEPRLYPGTLATASRVRSDLRSDLRTDLARLTGLGDDLVATVVLCVSEMFANAVEHSRSGEADGRVIRTLAVRSAPDAGTVLRLSVIDDGAKDTGPLFPRQRTAEEWREAEHGRGLLLIEHTASDWGTRPVLDFPFCAGLGTVTWAEFALPAPAGAERGR</sequence>
<comment type="caution">
    <text evidence="3">The sequence shown here is derived from an EMBL/GenBank/DDBJ whole genome shotgun (WGS) entry which is preliminary data.</text>
</comment>
<proteinExistence type="predicted"/>
<dbReference type="EMBL" id="JACCHL010000001">
    <property type="protein sequence ID" value="NYH54564.1"/>
    <property type="molecule type" value="Genomic_DNA"/>
</dbReference>
<dbReference type="PANTHER" id="PTHR35526:SF3">
    <property type="entry name" value="ANTI-SIGMA-F FACTOR RSBW"/>
    <property type="match status" value="1"/>
</dbReference>
<keyword evidence="1" id="KW-0418">Kinase</keyword>
<dbReference type="InterPro" id="IPR050267">
    <property type="entry name" value="Anti-sigma-factor_SerPK"/>
</dbReference>
<keyword evidence="1" id="KW-0808">Transferase</keyword>
<dbReference type="InterPro" id="IPR036890">
    <property type="entry name" value="HATPase_C_sf"/>
</dbReference>